<feature type="compositionally biased region" description="Basic and acidic residues" evidence="1">
    <location>
        <begin position="810"/>
        <end position="839"/>
    </location>
</feature>
<evidence type="ECO:0000259" key="3">
    <source>
        <dbReference type="Pfam" id="PF25547"/>
    </source>
</evidence>
<feature type="compositionally biased region" description="Low complexity" evidence="1">
    <location>
        <begin position="611"/>
        <end position="634"/>
    </location>
</feature>
<evidence type="ECO:0000313" key="5">
    <source>
        <dbReference type="Proteomes" id="UP000000580"/>
    </source>
</evidence>
<keyword evidence="5" id="KW-1185">Reference proteome</keyword>
<name>Q73YY1_MYCPA</name>
<sequence length="1020" mass="102719">MAPLAVDPEAMYAAGSAVAAIGDSLAANLTILTAGFSAHTGVDRAGEVFGLGYQDSAESMLKAAAGVVNACRKCGALIQQGASNYSAAEAASTLGGGSGALPAASAPADLAAPGPPGTWGKGGPPPLLWAVIQALVSEVWPDGDVAGLHAAASRWHGFAAAMNGVQGTLNASKALFDSQHIPEGEKIDHALAEIGAAAAAIGQQCDALARTVDEFADRAGHAQQAIRDLLHRIEALGDIGHDIMLIIDGDAWDEIQKIARDVNAVLQHLGQEARAFEQEIRLLMQAADREIVTCQKYARRGLITFLGEDVGNPVATALDFGINVQEGVVKGAVGMGLGLVDLSPHWIALDPEGAGATWGGLVKNAWKESFVNAAVNPQEFAQARLQELKGLVHADDWTRDRPGLGAGEVAFDAATLVAPGLGEAGAAADGASAAARGAEAEADAAGAAGRVGGLAGARGALTDIAKSTADLPKNLEGVTKDLPEIKPPTGGAPVVLGPGGKPIEAPVESAPRPADGTPGAQRSSPPVATSPASPGRAGDSGAGPHGPSSSPAPAAPPGGPVGAHDRAPAPAPAAPAGGPGGLGGVHDPAPAPAPATPFGGSGGPHDPAAEPEPAAAPAASGSPGDPASVPSGGPHEPASVPAEEPREPVSVPAGGVHDPVAEPTGGPHEPASVPAAGSRLASVHAAAGDGLPSATPELFDHTPSQVPVSAGGSSGEAASVGAHSPSSASSAAPHFESPGRPSEVPAPNGGAHGPGESGPPGGHPPGEPPHGGKPSGDGDGHGGPPDGKDPDGHHVSGHGHDGSSGGEPQDPVHSKDPSGDGWHRLPDEPLDPHYGEPLDEHWDFADDPVDLDKINSDVRNLIRDPEALYGRDPEGHPYTQEQYAERFNSMGSEGQHWMSFPGNHGAVPQTRVAYTDAASYLRDYGPLLDRIGKTNGKYLAVMQDGQAASWEQRALHVNSLQDPYHAYTFEHLPDNWTIEVSEVAPGVGQPGGSLQVRVFNSEGRPMTVEELTEPDIGVLR</sequence>
<dbReference type="InterPro" id="IPR057746">
    <property type="entry name" value="CpnT-like_N"/>
</dbReference>
<dbReference type="STRING" id="262316.MAP_1822c"/>
<dbReference type="Pfam" id="PF25547">
    <property type="entry name" value="WXG100_2"/>
    <property type="match status" value="1"/>
</dbReference>
<accession>Q73YY1</accession>
<evidence type="ECO:0000259" key="2">
    <source>
        <dbReference type="Pfam" id="PF14021"/>
    </source>
</evidence>
<feature type="compositionally biased region" description="Basic and acidic residues" evidence="1">
    <location>
        <begin position="776"/>
        <end position="801"/>
    </location>
</feature>
<feature type="domain" description="TNT" evidence="2">
    <location>
        <begin position="924"/>
        <end position="1011"/>
    </location>
</feature>
<dbReference type="KEGG" id="mpa:MAP_1822c"/>
<feature type="domain" description="Outer membrane channel protein CpnT-like N-terminal" evidence="3">
    <location>
        <begin position="124"/>
        <end position="226"/>
    </location>
</feature>
<protein>
    <recommendedName>
        <fullName evidence="6">DUF4237 domain-containing protein</fullName>
    </recommendedName>
</protein>
<dbReference type="eggNOG" id="COG0803">
    <property type="taxonomic scope" value="Bacteria"/>
</dbReference>
<feature type="region of interest" description="Disordered" evidence="1">
    <location>
        <begin position="478"/>
        <end position="839"/>
    </location>
</feature>
<evidence type="ECO:0000313" key="4">
    <source>
        <dbReference type="EMBL" id="AAS04139.1"/>
    </source>
</evidence>
<dbReference type="Proteomes" id="UP000000580">
    <property type="component" value="Chromosome"/>
</dbReference>
<dbReference type="Pfam" id="PF14021">
    <property type="entry name" value="TNT"/>
    <property type="match status" value="1"/>
</dbReference>
<organism evidence="4 5">
    <name type="scientific">Mycolicibacterium paratuberculosis (strain ATCC BAA-968 / K-10)</name>
    <name type="common">Mycobacterium paratuberculosis</name>
    <dbReference type="NCBI Taxonomy" id="262316"/>
    <lineage>
        <taxon>Bacteria</taxon>
        <taxon>Bacillati</taxon>
        <taxon>Actinomycetota</taxon>
        <taxon>Actinomycetes</taxon>
        <taxon>Mycobacteriales</taxon>
        <taxon>Mycobacteriaceae</taxon>
        <taxon>Mycobacterium</taxon>
        <taxon>Mycobacterium avium complex (MAC)</taxon>
    </lineage>
</organism>
<dbReference type="HOGENOM" id="CLU_013587_0_0_11"/>
<dbReference type="InterPro" id="IPR025331">
    <property type="entry name" value="TNT"/>
</dbReference>
<feature type="compositionally biased region" description="Gly residues" evidence="1">
    <location>
        <begin position="750"/>
        <end position="760"/>
    </location>
</feature>
<evidence type="ECO:0000256" key="1">
    <source>
        <dbReference type="SAM" id="MobiDB-lite"/>
    </source>
</evidence>
<dbReference type="GO" id="GO:0050135">
    <property type="term" value="F:NADP+ nucleosidase activity"/>
    <property type="evidence" value="ECO:0007669"/>
    <property type="project" value="InterPro"/>
</dbReference>
<evidence type="ECO:0008006" key="6">
    <source>
        <dbReference type="Google" id="ProtNLM"/>
    </source>
</evidence>
<reference evidence="4 5" key="1">
    <citation type="journal article" date="2005" name="Proc. Natl. Acad. Sci. U.S.A.">
        <title>The complete genome sequence of Mycobacterium avium subspecies paratuberculosis.</title>
        <authorList>
            <person name="Li L."/>
            <person name="Bannantine J.P."/>
            <person name="Zhang Q."/>
            <person name="Amonsin A."/>
            <person name="May B.J."/>
            <person name="Alt D."/>
            <person name="Banerji N."/>
            <person name="Kanjilal S."/>
            <person name="Kapur V."/>
        </authorList>
    </citation>
    <scope>NUCLEOTIDE SEQUENCE [LARGE SCALE GENOMIC DNA]</scope>
    <source>
        <strain evidence="5">ATCC BAA-968 / K-10</strain>
    </source>
</reference>
<dbReference type="RefSeq" id="WP_010949366.1">
    <property type="nucleotide sequence ID" value="NC_002944.2"/>
</dbReference>
<gene>
    <name evidence="4" type="ordered locus">MAP_1822c</name>
</gene>
<dbReference type="AlphaFoldDB" id="Q73YY1"/>
<feature type="compositionally biased region" description="Low complexity" evidence="1">
    <location>
        <begin position="523"/>
        <end position="537"/>
    </location>
</feature>
<dbReference type="EMBL" id="AE016958">
    <property type="protein sequence ID" value="AAS04139.1"/>
    <property type="molecule type" value="Genomic_DNA"/>
</dbReference>
<proteinExistence type="predicted"/>
<feature type="compositionally biased region" description="Low complexity" evidence="1">
    <location>
        <begin position="708"/>
        <end position="732"/>
    </location>
</feature>